<dbReference type="EMBL" id="QGKX02000095">
    <property type="protein sequence ID" value="KAF3569774.1"/>
    <property type="molecule type" value="Genomic_DNA"/>
</dbReference>
<comment type="caution">
    <text evidence="1">The sequence shown here is derived from an EMBL/GenBank/DDBJ whole genome shotgun (WGS) entry which is preliminary data.</text>
</comment>
<name>A0A8S9RAF8_BRACR</name>
<dbReference type="Proteomes" id="UP000712600">
    <property type="component" value="Unassembled WGS sequence"/>
</dbReference>
<reference evidence="1" key="1">
    <citation type="submission" date="2019-12" db="EMBL/GenBank/DDBJ databases">
        <title>Genome sequencing and annotation of Brassica cretica.</title>
        <authorList>
            <person name="Studholme D.J."/>
            <person name="Sarris P."/>
        </authorList>
    </citation>
    <scope>NUCLEOTIDE SEQUENCE</scope>
    <source>
        <strain evidence="1">PFS-109/04</strain>
        <tissue evidence="1">Leaf</tissue>
    </source>
</reference>
<evidence type="ECO:0000313" key="2">
    <source>
        <dbReference type="Proteomes" id="UP000712600"/>
    </source>
</evidence>
<accession>A0A8S9RAF8</accession>
<protein>
    <submittedName>
        <fullName evidence="1">Uncharacterized protein</fullName>
    </submittedName>
</protein>
<sequence>MFQRPLLRPNAIRGFWQLSRNLSIIVTLKIPDLLQTFSVASRWEDRIAAAGEKDWSDGERRITAKAAEKKPENSVIQSIVCKNT</sequence>
<gene>
    <name evidence="1" type="ORF">F2Q69_00063889</name>
</gene>
<dbReference type="AlphaFoldDB" id="A0A8S9RAF8"/>
<organism evidence="1 2">
    <name type="scientific">Brassica cretica</name>
    <name type="common">Mustard</name>
    <dbReference type="NCBI Taxonomy" id="69181"/>
    <lineage>
        <taxon>Eukaryota</taxon>
        <taxon>Viridiplantae</taxon>
        <taxon>Streptophyta</taxon>
        <taxon>Embryophyta</taxon>
        <taxon>Tracheophyta</taxon>
        <taxon>Spermatophyta</taxon>
        <taxon>Magnoliopsida</taxon>
        <taxon>eudicotyledons</taxon>
        <taxon>Gunneridae</taxon>
        <taxon>Pentapetalae</taxon>
        <taxon>rosids</taxon>
        <taxon>malvids</taxon>
        <taxon>Brassicales</taxon>
        <taxon>Brassicaceae</taxon>
        <taxon>Brassiceae</taxon>
        <taxon>Brassica</taxon>
    </lineage>
</organism>
<evidence type="ECO:0000313" key="1">
    <source>
        <dbReference type="EMBL" id="KAF3569774.1"/>
    </source>
</evidence>
<proteinExistence type="predicted"/>